<comment type="caution">
    <text evidence="2">The sequence shown here is derived from an EMBL/GenBank/DDBJ whole genome shotgun (WGS) entry which is preliminary data.</text>
</comment>
<accession>A0AAN7IJT2</accession>
<proteinExistence type="predicted"/>
<keyword evidence="3" id="KW-1185">Reference proteome</keyword>
<organism evidence="2 3">
    <name type="scientific">Quercus rubra</name>
    <name type="common">Northern red oak</name>
    <name type="synonym">Quercus borealis</name>
    <dbReference type="NCBI Taxonomy" id="3512"/>
    <lineage>
        <taxon>Eukaryota</taxon>
        <taxon>Viridiplantae</taxon>
        <taxon>Streptophyta</taxon>
        <taxon>Embryophyta</taxon>
        <taxon>Tracheophyta</taxon>
        <taxon>Spermatophyta</taxon>
        <taxon>Magnoliopsida</taxon>
        <taxon>eudicotyledons</taxon>
        <taxon>Gunneridae</taxon>
        <taxon>Pentapetalae</taxon>
        <taxon>rosids</taxon>
        <taxon>fabids</taxon>
        <taxon>Fagales</taxon>
        <taxon>Fagaceae</taxon>
        <taxon>Quercus</taxon>
    </lineage>
</organism>
<feature type="domain" description="Retrovirus-related Pol polyprotein from transposon TNT 1-94-like beta-barrel" evidence="1">
    <location>
        <begin position="1"/>
        <end position="65"/>
    </location>
</feature>
<name>A0AAN7IJT2_QUERU</name>
<evidence type="ECO:0000313" key="2">
    <source>
        <dbReference type="EMBL" id="KAK4573871.1"/>
    </source>
</evidence>
<protein>
    <recommendedName>
        <fullName evidence="1">Retrovirus-related Pol polyprotein from transposon TNT 1-94-like beta-barrel domain-containing protein</fullName>
    </recommendedName>
</protein>
<dbReference type="EMBL" id="JAXUIC010000009">
    <property type="protein sequence ID" value="KAK4573871.1"/>
    <property type="molecule type" value="Genomic_DNA"/>
</dbReference>
<dbReference type="Pfam" id="PF22936">
    <property type="entry name" value="Pol_BBD"/>
    <property type="match status" value="1"/>
</dbReference>
<reference evidence="2 3" key="1">
    <citation type="journal article" date="2023" name="G3 (Bethesda)">
        <title>A haplotype-resolved chromosome-scale genome for Quercus rubra L. provides insights into the genetics of adaptive traits for red oak species.</title>
        <authorList>
            <person name="Kapoor B."/>
            <person name="Jenkins J."/>
            <person name="Schmutz J."/>
            <person name="Zhebentyayeva T."/>
            <person name="Kuelheim C."/>
            <person name="Coggeshall M."/>
            <person name="Heim C."/>
            <person name="Lasky J.R."/>
            <person name="Leites L."/>
            <person name="Islam-Faridi N."/>
            <person name="Romero-Severson J."/>
            <person name="DeLeo V.L."/>
            <person name="Lucas S.M."/>
            <person name="Lazic D."/>
            <person name="Gailing O."/>
            <person name="Carlson J."/>
            <person name="Staton M."/>
        </authorList>
    </citation>
    <scope>NUCLEOTIDE SEQUENCE [LARGE SCALE GENOMIC DNA]</scope>
    <source>
        <strain evidence="2">Pseudo-F2</strain>
    </source>
</reference>
<gene>
    <name evidence="2" type="ORF">RGQ29_031714</name>
</gene>
<evidence type="ECO:0000313" key="3">
    <source>
        <dbReference type="Proteomes" id="UP001324115"/>
    </source>
</evidence>
<dbReference type="Proteomes" id="UP001324115">
    <property type="component" value="Unassembled WGS sequence"/>
</dbReference>
<dbReference type="AlphaFoldDB" id="A0AAN7IJT2"/>
<evidence type="ECO:0000259" key="1">
    <source>
        <dbReference type="Pfam" id="PF22936"/>
    </source>
</evidence>
<sequence>MTGTSSLLSDLEQSSSLPNVTLANGSATTVSGLGTANLSPNLSLSSVLYIPDFPFNLLSISKLTKILNCAAIFLSTHCIFQDLKTGKIIGGGHEAGGLYYLD</sequence>
<dbReference type="InterPro" id="IPR054722">
    <property type="entry name" value="PolX-like_BBD"/>
</dbReference>